<name>A0A5B8NRP4_9CHRO</name>
<proteinExistence type="predicted"/>
<feature type="region of interest" description="Disordered" evidence="1">
    <location>
        <begin position="53"/>
        <end position="79"/>
    </location>
</feature>
<reference evidence="2" key="1">
    <citation type="submission" date="2019-08" db="EMBL/GenBank/DDBJ databases">
        <title>Carotenoids and Carotenoid Binding Proteins in the Halophilic Cyanobacterium Euhalothece sp. ZM00.</title>
        <authorList>
            <person name="Cho S.M."/>
            <person name="Song J.Y."/>
            <person name="Park Y.-I."/>
        </authorList>
    </citation>
    <scope>NUCLEOTIDE SEQUENCE [LARGE SCALE GENOMIC DNA]</scope>
    <source>
        <strain evidence="2">Z-M001</strain>
        <plasmid evidence="2">pEu4</plasmid>
    </source>
</reference>
<evidence type="ECO:0000313" key="3">
    <source>
        <dbReference type="Proteomes" id="UP000318453"/>
    </source>
</evidence>
<keyword evidence="2" id="KW-0614">Plasmid</keyword>
<dbReference type="KEGG" id="enn:FRE64_17190"/>
<organism evidence="2 3">
    <name type="scientific">Euhalothece natronophila Z-M001</name>
    <dbReference type="NCBI Taxonomy" id="522448"/>
    <lineage>
        <taxon>Bacteria</taxon>
        <taxon>Bacillati</taxon>
        <taxon>Cyanobacteriota</taxon>
        <taxon>Cyanophyceae</taxon>
        <taxon>Oscillatoriophycideae</taxon>
        <taxon>Chroococcales</taxon>
        <taxon>Halothecacae</taxon>
        <taxon>Halothece cluster</taxon>
        <taxon>Euhalothece</taxon>
    </lineage>
</organism>
<keyword evidence="3" id="KW-1185">Reference proteome</keyword>
<sequence length="79" mass="9311">MKPNSGSLMNPKKETKIHLQLAQNNQISLEYNLHLGEFHHLYSKLPEELKLKLNNQLKKKNQSHHSKKKNNQSNQQQKN</sequence>
<dbReference type="EMBL" id="CP042330">
    <property type="protein sequence ID" value="QDZ41698.1"/>
    <property type="molecule type" value="Genomic_DNA"/>
</dbReference>
<geneLocation type="plasmid" evidence="3">
    <name>peu4</name>
</geneLocation>
<feature type="compositionally biased region" description="Basic residues" evidence="1">
    <location>
        <begin position="57"/>
        <end position="70"/>
    </location>
</feature>
<evidence type="ECO:0000256" key="1">
    <source>
        <dbReference type="SAM" id="MobiDB-lite"/>
    </source>
</evidence>
<accession>A0A5B8NRP4</accession>
<protein>
    <submittedName>
        <fullName evidence="2">Uncharacterized protein</fullName>
    </submittedName>
</protein>
<dbReference type="RefSeq" id="WP_146297657.1">
    <property type="nucleotide sequence ID" value="NZ_CP042330.1"/>
</dbReference>
<gene>
    <name evidence="2" type="ORF">FRE64_17190</name>
</gene>
<dbReference type="Proteomes" id="UP000318453">
    <property type="component" value="Plasmid pEu4"/>
</dbReference>
<dbReference type="AlphaFoldDB" id="A0A5B8NRP4"/>
<evidence type="ECO:0000313" key="2">
    <source>
        <dbReference type="EMBL" id="QDZ41698.1"/>
    </source>
</evidence>